<feature type="compositionally biased region" description="Basic and acidic residues" evidence="10">
    <location>
        <begin position="320"/>
        <end position="332"/>
    </location>
</feature>
<dbReference type="SUPFAM" id="SSF81321">
    <property type="entry name" value="Family A G protein-coupled receptor-like"/>
    <property type="match status" value="1"/>
</dbReference>
<gene>
    <name evidence="13" type="ORF">OS493_030420</name>
</gene>
<feature type="region of interest" description="Disordered" evidence="10">
    <location>
        <begin position="320"/>
        <end position="362"/>
    </location>
</feature>
<dbReference type="SMART" id="SM01381">
    <property type="entry name" value="7TM_GPCR_Srsx"/>
    <property type="match status" value="1"/>
</dbReference>
<protein>
    <recommendedName>
        <fullName evidence="12">G-protein coupled receptors family 1 profile domain-containing protein</fullName>
    </recommendedName>
</protein>
<organism evidence="13 14">
    <name type="scientific">Desmophyllum pertusum</name>
    <dbReference type="NCBI Taxonomy" id="174260"/>
    <lineage>
        <taxon>Eukaryota</taxon>
        <taxon>Metazoa</taxon>
        <taxon>Cnidaria</taxon>
        <taxon>Anthozoa</taxon>
        <taxon>Hexacorallia</taxon>
        <taxon>Scleractinia</taxon>
        <taxon>Caryophylliina</taxon>
        <taxon>Caryophylliidae</taxon>
        <taxon>Desmophyllum</taxon>
    </lineage>
</organism>
<dbReference type="OrthoDB" id="5957048at2759"/>
<feature type="transmembrane region" description="Helical" evidence="11">
    <location>
        <begin position="83"/>
        <end position="107"/>
    </location>
</feature>
<dbReference type="InterPro" id="IPR000276">
    <property type="entry name" value="GPCR_Rhodpsn"/>
</dbReference>
<keyword evidence="4 11" id="KW-1133">Transmembrane helix</keyword>
<comment type="caution">
    <text evidence="13">The sequence shown here is derived from an EMBL/GenBank/DDBJ whole genome shotgun (WGS) entry which is preliminary data.</text>
</comment>
<dbReference type="Gene3D" id="1.20.1070.10">
    <property type="entry name" value="Rhodopsin 7-helix transmembrane proteins"/>
    <property type="match status" value="1"/>
</dbReference>
<feature type="transmembrane region" description="Helical" evidence="11">
    <location>
        <begin position="12"/>
        <end position="35"/>
    </location>
</feature>
<dbReference type="Pfam" id="PF00001">
    <property type="entry name" value="7tm_1"/>
    <property type="match status" value="1"/>
</dbReference>
<evidence type="ECO:0000256" key="1">
    <source>
        <dbReference type="ARBA" id="ARBA00004651"/>
    </source>
</evidence>
<evidence type="ECO:0000256" key="5">
    <source>
        <dbReference type="ARBA" id="ARBA00023040"/>
    </source>
</evidence>
<comment type="subcellular location">
    <subcellularLocation>
        <location evidence="1">Cell membrane</location>
        <topology evidence="1">Multi-pass membrane protein</topology>
    </subcellularLocation>
</comment>
<dbReference type="GO" id="GO:0005886">
    <property type="term" value="C:plasma membrane"/>
    <property type="evidence" value="ECO:0007669"/>
    <property type="project" value="UniProtKB-SubCell"/>
</dbReference>
<evidence type="ECO:0000256" key="2">
    <source>
        <dbReference type="ARBA" id="ARBA00022475"/>
    </source>
</evidence>
<evidence type="ECO:0000256" key="11">
    <source>
        <dbReference type="SAM" id="Phobius"/>
    </source>
</evidence>
<keyword evidence="5" id="KW-0297">G-protein coupled receptor</keyword>
<keyword evidence="14" id="KW-1185">Reference proteome</keyword>
<dbReference type="Proteomes" id="UP001163046">
    <property type="component" value="Unassembled WGS sequence"/>
</dbReference>
<evidence type="ECO:0000313" key="13">
    <source>
        <dbReference type="EMBL" id="KAJ7377218.1"/>
    </source>
</evidence>
<keyword evidence="3 11" id="KW-0812">Transmembrane</keyword>
<keyword evidence="2" id="KW-1003">Cell membrane</keyword>
<evidence type="ECO:0000313" key="14">
    <source>
        <dbReference type="Proteomes" id="UP001163046"/>
    </source>
</evidence>
<reference evidence="13" key="1">
    <citation type="submission" date="2023-01" db="EMBL/GenBank/DDBJ databases">
        <title>Genome assembly of the deep-sea coral Lophelia pertusa.</title>
        <authorList>
            <person name="Herrera S."/>
            <person name="Cordes E."/>
        </authorList>
    </citation>
    <scope>NUCLEOTIDE SEQUENCE</scope>
    <source>
        <strain evidence="13">USNM1676648</strain>
        <tissue evidence="13">Polyp</tissue>
    </source>
</reference>
<evidence type="ECO:0000256" key="4">
    <source>
        <dbReference type="ARBA" id="ARBA00022989"/>
    </source>
</evidence>
<accession>A0A9X0CWR7</accession>
<evidence type="ECO:0000259" key="12">
    <source>
        <dbReference type="PROSITE" id="PS50262"/>
    </source>
</evidence>
<feature type="transmembrane region" description="Helical" evidence="11">
    <location>
        <begin position="128"/>
        <end position="151"/>
    </location>
</feature>
<dbReference type="GO" id="GO:0004930">
    <property type="term" value="F:G protein-coupled receptor activity"/>
    <property type="evidence" value="ECO:0007669"/>
    <property type="project" value="UniProtKB-KW"/>
</dbReference>
<proteinExistence type="predicted"/>
<name>A0A9X0CWR7_9CNID</name>
<evidence type="ECO:0000256" key="7">
    <source>
        <dbReference type="ARBA" id="ARBA00023170"/>
    </source>
</evidence>
<dbReference type="PROSITE" id="PS50262">
    <property type="entry name" value="G_PROTEIN_RECEP_F1_2"/>
    <property type="match status" value="1"/>
</dbReference>
<keyword evidence="8" id="KW-0325">Glycoprotein</keyword>
<feature type="transmembrane region" description="Helical" evidence="11">
    <location>
        <begin position="256"/>
        <end position="279"/>
    </location>
</feature>
<evidence type="ECO:0000256" key="6">
    <source>
        <dbReference type="ARBA" id="ARBA00023136"/>
    </source>
</evidence>
<dbReference type="EMBL" id="MU826382">
    <property type="protein sequence ID" value="KAJ7377218.1"/>
    <property type="molecule type" value="Genomic_DNA"/>
</dbReference>
<evidence type="ECO:0000256" key="9">
    <source>
        <dbReference type="ARBA" id="ARBA00023224"/>
    </source>
</evidence>
<dbReference type="AlphaFoldDB" id="A0A9X0CWR7"/>
<feature type="transmembrane region" description="Helical" evidence="11">
    <location>
        <begin position="228"/>
        <end position="250"/>
    </location>
</feature>
<evidence type="ECO:0000256" key="8">
    <source>
        <dbReference type="ARBA" id="ARBA00023180"/>
    </source>
</evidence>
<evidence type="ECO:0000256" key="3">
    <source>
        <dbReference type="ARBA" id="ARBA00022692"/>
    </source>
</evidence>
<sequence length="396" mass="44833">MFQSKPISTKSAMSSLVVSVILASLAGNGSVLTILARFKALRTFPNILLANLVLVDFLCALVNMPLFLSCYVLEADEFDEETLALAACFLQYGFAILNLASMFAMLLDRFLAVYMDFRYHVWKTKKKAVVSAALIWLFSSFSVVLTIQPALDVELTDDSSHLEYRWLIYQAREPYITFTVTFFILSAVGLGIMTTFAIRQKKTQRAKLNLSQLQAEARLRTDIRATKTVVITVAAFLVCHIPTVAFTMLSKHHGNVWFQFFAVFCPFISSASNPFVYALRTKRFFSALKQFFKDPCGETPFQEKANQVVDKKMKSKTTAKVEAKDIEKPDGKRQRRRGRKKQAVISITPQPPTQQFPRGAKKAWCEQEYGNEEQAYSAFLKSKKQAATDSNYLNRV</sequence>
<dbReference type="PRINTS" id="PR00237">
    <property type="entry name" value="GPCRRHODOPSN"/>
</dbReference>
<dbReference type="CDD" id="cd00637">
    <property type="entry name" value="7tm_classA_rhodopsin-like"/>
    <property type="match status" value="1"/>
</dbReference>
<feature type="domain" description="G-protein coupled receptors family 1 profile" evidence="12">
    <location>
        <begin position="27"/>
        <end position="277"/>
    </location>
</feature>
<feature type="compositionally biased region" description="Basic residues" evidence="10">
    <location>
        <begin position="333"/>
        <end position="342"/>
    </location>
</feature>
<dbReference type="PANTHER" id="PTHR24246:SF27">
    <property type="entry name" value="ADENOSINE RECEPTOR, ISOFORM A"/>
    <property type="match status" value="1"/>
</dbReference>
<dbReference type="InterPro" id="IPR017452">
    <property type="entry name" value="GPCR_Rhodpsn_7TM"/>
</dbReference>
<keyword evidence="6 11" id="KW-0472">Membrane</keyword>
<evidence type="ECO:0000256" key="10">
    <source>
        <dbReference type="SAM" id="MobiDB-lite"/>
    </source>
</evidence>
<feature type="transmembrane region" description="Helical" evidence="11">
    <location>
        <begin position="47"/>
        <end position="68"/>
    </location>
</feature>
<feature type="transmembrane region" description="Helical" evidence="11">
    <location>
        <begin position="175"/>
        <end position="198"/>
    </location>
</feature>
<dbReference type="PANTHER" id="PTHR24246">
    <property type="entry name" value="OLFACTORY RECEPTOR AND ADENOSINE RECEPTOR"/>
    <property type="match status" value="1"/>
</dbReference>
<keyword evidence="9" id="KW-0807">Transducer</keyword>
<keyword evidence="7" id="KW-0675">Receptor</keyword>